<protein>
    <submittedName>
        <fullName evidence="2">Uncharacterized protein</fullName>
    </submittedName>
</protein>
<comment type="caution">
    <text evidence="2">The sequence shown here is derived from an EMBL/GenBank/DDBJ whole genome shotgun (WGS) entry which is preliminary data.</text>
</comment>
<accession>A0A0L0P7N8</accession>
<dbReference type="EMBL" id="LGST01000004">
    <property type="protein sequence ID" value="KNE02383.1"/>
    <property type="molecule type" value="Genomic_DNA"/>
</dbReference>
<gene>
    <name evidence="2" type="ORF">QG37_00641</name>
</gene>
<feature type="region of interest" description="Disordered" evidence="1">
    <location>
        <begin position="1"/>
        <end position="53"/>
    </location>
</feature>
<reference evidence="3" key="1">
    <citation type="journal article" date="2015" name="BMC Genomics">
        <title>Draft genome of a commonly misdiagnosed multidrug resistant pathogen Candida auris.</title>
        <authorList>
            <person name="Chatterjee S."/>
            <person name="Alampalli S.V."/>
            <person name="Nageshan R.K."/>
            <person name="Chettiar S.T."/>
            <person name="Joshi S."/>
            <person name="Tatu U.S."/>
        </authorList>
    </citation>
    <scope>NUCLEOTIDE SEQUENCE [LARGE SCALE GENOMIC DNA]</scope>
    <source>
        <strain evidence="3">6684</strain>
    </source>
</reference>
<organism evidence="2 3">
    <name type="scientific">Candidozyma auris</name>
    <name type="common">Yeast</name>
    <name type="synonym">Candida auris</name>
    <dbReference type="NCBI Taxonomy" id="498019"/>
    <lineage>
        <taxon>Eukaryota</taxon>
        <taxon>Fungi</taxon>
        <taxon>Dikarya</taxon>
        <taxon>Ascomycota</taxon>
        <taxon>Saccharomycotina</taxon>
        <taxon>Pichiomycetes</taxon>
        <taxon>Metschnikowiaceae</taxon>
        <taxon>Candidozyma</taxon>
    </lineage>
</organism>
<dbReference type="AlphaFoldDB" id="A0A0L0P7N8"/>
<dbReference type="VEuPathDB" id="FungiDB:QG37_00641"/>
<sequence length="53" mass="5719">MRNEPGCGGSSPLSTLGAMTPRLPVKVEAGDHKEQAESSDDSRTQYKNKLDKT</sequence>
<feature type="compositionally biased region" description="Basic and acidic residues" evidence="1">
    <location>
        <begin position="28"/>
        <end position="53"/>
    </location>
</feature>
<name>A0A0L0P7N8_CANAR</name>
<evidence type="ECO:0000313" key="3">
    <source>
        <dbReference type="Proteomes" id="UP000037122"/>
    </source>
</evidence>
<dbReference type="Proteomes" id="UP000037122">
    <property type="component" value="Unassembled WGS sequence"/>
</dbReference>
<evidence type="ECO:0000256" key="1">
    <source>
        <dbReference type="SAM" id="MobiDB-lite"/>
    </source>
</evidence>
<evidence type="ECO:0000313" key="2">
    <source>
        <dbReference type="EMBL" id="KNE02383.1"/>
    </source>
</evidence>
<proteinExistence type="predicted"/>